<dbReference type="GO" id="GO:0003677">
    <property type="term" value="F:DNA binding"/>
    <property type="evidence" value="ECO:0007669"/>
    <property type="project" value="UniProtKB-KW"/>
</dbReference>
<name>A0A2M8LS84_9ACTN</name>
<feature type="domain" description="RNA polymerase sigma factor 70 region 4 type 2" evidence="9">
    <location>
        <begin position="151"/>
        <end position="202"/>
    </location>
</feature>
<dbReference type="InterPro" id="IPR013324">
    <property type="entry name" value="RNA_pol_sigma_r3/r4-like"/>
</dbReference>
<dbReference type="EMBL" id="PGGW01000068">
    <property type="protein sequence ID" value="PJE94823.1"/>
    <property type="molecule type" value="Genomic_DNA"/>
</dbReference>
<evidence type="ECO:0000256" key="7">
    <source>
        <dbReference type="RuleBase" id="RU000716"/>
    </source>
</evidence>
<evidence type="ECO:0000256" key="1">
    <source>
        <dbReference type="ARBA" id="ARBA00010641"/>
    </source>
</evidence>
<dbReference type="InterPro" id="IPR014305">
    <property type="entry name" value="RNA_pol_sigma-G_actinobac"/>
</dbReference>
<dbReference type="InterPro" id="IPR014284">
    <property type="entry name" value="RNA_pol_sigma-70_dom"/>
</dbReference>
<evidence type="ECO:0000256" key="4">
    <source>
        <dbReference type="ARBA" id="ARBA00023082"/>
    </source>
</evidence>
<dbReference type="CDD" id="cd06171">
    <property type="entry name" value="Sigma70_r4"/>
    <property type="match status" value="1"/>
</dbReference>
<dbReference type="InterPro" id="IPR037401">
    <property type="entry name" value="SnoaL-like"/>
</dbReference>
<keyword evidence="5 7" id="KW-0238">DNA-binding</keyword>
<dbReference type="InterPro" id="IPR039425">
    <property type="entry name" value="RNA_pol_sigma-70-like"/>
</dbReference>
<dbReference type="SUPFAM" id="SSF54427">
    <property type="entry name" value="NTF2-like"/>
    <property type="match status" value="1"/>
</dbReference>
<protein>
    <recommendedName>
        <fullName evidence="7">RNA polymerase sigma factor</fullName>
    </recommendedName>
</protein>
<evidence type="ECO:0000259" key="10">
    <source>
        <dbReference type="Pfam" id="PF12680"/>
    </source>
</evidence>
<evidence type="ECO:0000259" key="9">
    <source>
        <dbReference type="Pfam" id="PF08281"/>
    </source>
</evidence>
<evidence type="ECO:0000256" key="3">
    <source>
        <dbReference type="ARBA" id="ARBA00023015"/>
    </source>
</evidence>
<dbReference type="SUPFAM" id="SSF88946">
    <property type="entry name" value="Sigma2 domain of RNA polymerase sigma factors"/>
    <property type="match status" value="1"/>
</dbReference>
<comment type="subunit">
    <text evidence="2">Interacts transiently with the RNA polymerase catalytic core formed by RpoA, RpoB, RpoC and RpoZ (2 alpha, 1 beta, 1 beta' and 1 omega subunit) to form the RNA polymerase holoenzyme that can initiate transcription.</text>
</comment>
<dbReference type="InterPro" id="IPR013249">
    <property type="entry name" value="RNA_pol_sigma70_r4_t2"/>
</dbReference>
<keyword evidence="12" id="KW-1185">Reference proteome</keyword>
<dbReference type="Pfam" id="PF12680">
    <property type="entry name" value="SnoaL_2"/>
    <property type="match status" value="1"/>
</dbReference>
<dbReference type="InterPro" id="IPR032710">
    <property type="entry name" value="NTF2-like_dom_sf"/>
</dbReference>
<dbReference type="Gene3D" id="1.10.1740.10">
    <property type="match status" value="1"/>
</dbReference>
<organism evidence="11 12">
    <name type="scientific">Streptomyces carminius</name>
    <dbReference type="NCBI Taxonomy" id="2665496"/>
    <lineage>
        <taxon>Bacteria</taxon>
        <taxon>Bacillati</taxon>
        <taxon>Actinomycetota</taxon>
        <taxon>Actinomycetes</taxon>
        <taxon>Kitasatosporales</taxon>
        <taxon>Streptomycetaceae</taxon>
        <taxon>Streptomyces</taxon>
    </lineage>
</organism>
<proteinExistence type="inferred from homology"/>
<dbReference type="NCBIfam" id="TIGR02960">
    <property type="entry name" value="SigX5"/>
    <property type="match status" value="1"/>
</dbReference>
<feature type="domain" description="RNA polymerase sigma-70 region 2" evidence="8">
    <location>
        <begin position="28"/>
        <end position="92"/>
    </location>
</feature>
<dbReference type="InterPro" id="IPR007627">
    <property type="entry name" value="RNA_pol_sigma70_r2"/>
</dbReference>
<dbReference type="Gene3D" id="1.10.10.10">
    <property type="entry name" value="Winged helix-like DNA-binding domain superfamily/Winged helix DNA-binding domain"/>
    <property type="match status" value="1"/>
</dbReference>
<comment type="caution">
    <text evidence="11">The sequence shown here is derived from an EMBL/GenBank/DDBJ whole genome shotgun (WGS) entry which is preliminary data.</text>
</comment>
<dbReference type="InterPro" id="IPR036388">
    <property type="entry name" value="WH-like_DNA-bd_sf"/>
</dbReference>
<dbReference type="PROSITE" id="PS01063">
    <property type="entry name" value="SIGMA70_ECF"/>
    <property type="match status" value="1"/>
</dbReference>
<dbReference type="Pfam" id="PF04542">
    <property type="entry name" value="Sigma70_r2"/>
    <property type="match status" value="1"/>
</dbReference>
<evidence type="ECO:0000313" key="11">
    <source>
        <dbReference type="EMBL" id="PJE94823.1"/>
    </source>
</evidence>
<dbReference type="InterPro" id="IPR013325">
    <property type="entry name" value="RNA_pol_sigma_r2"/>
</dbReference>
<dbReference type="Pfam" id="PF08281">
    <property type="entry name" value="Sigma70_r4_2"/>
    <property type="match status" value="1"/>
</dbReference>
<evidence type="ECO:0000256" key="5">
    <source>
        <dbReference type="ARBA" id="ARBA00023125"/>
    </source>
</evidence>
<dbReference type="NCBIfam" id="NF006089">
    <property type="entry name" value="PRK08241.1"/>
    <property type="match status" value="1"/>
</dbReference>
<feature type="domain" description="SnoaL-like" evidence="10">
    <location>
        <begin position="227"/>
        <end position="327"/>
    </location>
</feature>
<evidence type="ECO:0000256" key="2">
    <source>
        <dbReference type="ARBA" id="ARBA00011344"/>
    </source>
</evidence>
<dbReference type="AlphaFoldDB" id="A0A2M8LS84"/>
<sequence>MSGSGRRTAEAHAAQAAGAGDEAAFAGLAERYRHELRVHCYRMLGSFTDAEDLVQETLLRAWRARESFAGRATFRAWLYRIATNACLDALASPARSREIAVAPDGPDGAAGPAPAEVPWLQPCPDGLLDLAAPAGGEPETVVIARETVELAFLAAVQHLPPRQRAALILRDVVGWSAQETAEALETSVASVKSALQRARATLRERLPERRAEWRSATGPDETERALLRRYVAASRQGDLSELAALLREDARQSMPPARLVYEGRTAILDLWRPVLEGDGAWGDWHCVPLAVNRQPAAANYVRRPGEDVWTAVNIDVLCVEDGLVTEITTFGPEVLPAAGLALTLATAETAV</sequence>
<dbReference type="PANTHER" id="PTHR43133:SF65">
    <property type="entry name" value="ECF RNA POLYMERASE SIGMA FACTOR SIGG"/>
    <property type="match status" value="1"/>
</dbReference>
<dbReference type="Gene3D" id="3.10.450.50">
    <property type="match status" value="1"/>
</dbReference>
<dbReference type="GO" id="GO:0016987">
    <property type="term" value="F:sigma factor activity"/>
    <property type="evidence" value="ECO:0007669"/>
    <property type="project" value="UniProtKB-KW"/>
</dbReference>
<dbReference type="NCBIfam" id="TIGR02937">
    <property type="entry name" value="sigma70-ECF"/>
    <property type="match status" value="1"/>
</dbReference>
<dbReference type="InterPro" id="IPR000838">
    <property type="entry name" value="RNA_pol_sigma70_ECF_CS"/>
</dbReference>
<keyword evidence="3 7" id="KW-0805">Transcription regulation</keyword>
<evidence type="ECO:0000313" key="12">
    <source>
        <dbReference type="Proteomes" id="UP000230407"/>
    </source>
</evidence>
<evidence type="ECO:0000256" key="6">
    <source>
        <dbReference type="ARBA" id="ARBA00023163"/>
    </source>
</evidence>
<evidence type="ECO:0000259" key="8">
    <source>
        <dbReference type="Pfam" id="PF04542"/>
    </source>
</evidence>
<gene>
    <name evidence="11" type="ORF">CUT44_26705</name>
</gene>
<dbReference type="Proteomes" id="UP000230407">
    <property type="component" value="Unassembled WGS sequence"/>
</dbReference>
<accession>A0A2M8LS84</accession>
<comment type="similarity">
    <text evidence="1 7">Belongs to the sigma-70 factor family. ECF subfamily.</text>
</comment>
<dbReference type="PANTHER" id="PTHR43133">
    <property type="entry name" value="RNA POLYMERASE ECF-TYPE SIGMA FACTO"/>
    <property type="match status" value="1"/>
</dbReference>
<keyword evidence="6 7" id="KW-0804">Transcription</keyword>
<reference evidence="11 12" key="1">
    <citation type="submission" date="2017-11" db="EMBL/GenBank/DDBJ databases">
        <title>Streptomyces carmine sp. nov., a novel actinomycete isolated from Sophora alopecuroides in Xinjiang, China.</title>
        <authorList>
            <person name="Wang Y."/>
            <person name="Luo X."/>
            <person name="Wan C."/>
            <person name="Zhang L."/>
        </authorList>
    </citation>
    <scope>NUCLEOTIDE SEQUENCE [LARGE SCALE GENOMIC DNA]</scope>
    <source>
        <strain evidence="11 12">TRM SA0054</strain>
    </source>
</reference>
<dbReference type="GO" id="GO:0006352">
    <property type="term" value="P:DNA-templated transcription initiation"/>
    <property type="evidence" value="ECO:0007669"/>
    <property type="project" value="InterPro"/>
</dbReference>
<keyword evidence="4 7" id="KW-0731">Sigma factor</keyword>
<dbReference type="GO" id="GO:0006950">
    <property type="term" value="P:response to stress"/>
    <property type="evidence" value="ECO:0007669"/>
    <property type="project" value="UniProtKB-ARBA"/>
</dbReference>
<dbReference type="SUPFAM" id="SSF88659">
    <property type="entry name" value="Sigma3 and sigma4 domains of RNA polymerase sigma factors"/>
    <property type="match status" value="1"/>
</dbReference>